<dbReference type="InterPro" id="IPR029063">
    <property type="entry name" value="SAM-dependent_MTases_sf"/>
</dbReference>
<feature type="compositionally biased region" description="Acidic residues" evidence="1">
    <location>
        <begin position="130"/>
        <end position="139"/>
    </location>
</feature>
<dbReference type="STRING" id="1448308.A0A2T2P5Z5"/>
<keyword evidence="3" id="KW-1185">Reference proteome</keyword>
<evidence type="ECO:0000313" key="2">
    <source>
        <dbReference type="EMBL" id="PSN73003.1"/>
    </source>
</evidence>
<reference evidence="2 3" key="1">
    <citation type="journal article" date="2018" name="Front. Microbiol.">
        <title>Genome-Wide Analysis of Corynespora cassiicola Leaf Fall Disease Putative Effectors.</title>
        <authorList>
            <person name="Lopez D."/>
            <person name="Ribeiro S."/>
            <person name="Label P."/>
            <person name="Fumanal B."/>
            <person name="Venisse J.S."/>
            <person name="Kohler A."/>
            <person name="de Oliveira R.R."/>
            <person name="Labutti K."/>
            <person name="Lipzen A."/>
            <person name="Lail K."/>
            <person name="Bauer D."/>
            <person name="Ohm R.A."/>
            <person name="Barry K.W."/>
            <person name="Spatafora J."/>
            <person name="Grigoriev I.V."/>
            <person name="Martin F.M."/>
            <person name="Pujade-Renaud V."/>
        </authorList>
    </citation>
    <scope>NUCLEOTIDE SEQUENCE [LARGE SCALE GENOMIC DNA]</scope>
    <source>
        <strain evidence="2 3">Philippines</strain>
    </source>
</reference>
<feature type="compositionally biased region" description="Low complexity" evidence="1">
    <location>
        <begin position="142"/>
        <end position="152"/>
    </location>
</feature>
<organism evidence="2 3">
    <name type="scientific">Corynespora cassiicola Philippines</name>
    <dbReference type="NCBI Taxonomy" id="1448308"/>
    <lineage>
        <taxon>Eukaryota</taxon>
        <taxon>Fungi</taxon>
        <taxon>Dikarya</taxon>
        <taxon>Ascomycota</taxon>
        <taxon>Pezizomycotina</taxon>
        <taxon>Dothideomycetes</taxon>
        <taxon>Pleosporomycetidae</taxon>
        <taxon>Pleosporales</taxon>
        <taxon>Corynesporascaceae</taxon>
        <taxon>Corynespora</taxon>
    </lineage>
</organism>
<dbReference type="Gene3D" id="3.40.50.150">
    <property type="entry name" value="Vaccinia Virus protein VP39"/>
    <property type="match status" value="1"/>
</dbReference>
<evidence type="ECO:0000313" key="3">
    <source>
        <dbReference type="Proteomes" id="UP000240883"/>
    </source>
</evidence>
<proteinExistence type="predicted"/>
<feature type="compositionally biased region" description="Basic and acidic residues" evidence="1">
    <location>
        <begin position="12"/>
        <end position="28"/>
    </location>
</feature>
<feature type="region of interest" description="Disordered" evidence="1">
    <location>
        <begin position="1"/>
        <end position="162"/>
    </location>
</feature>
<evidence type="ECO:0008006" key="4">
    <source>
        <dbReference type="Google" id="ProtNLM"/>
    </source>
</evidence>
<dbReference type="Proteomes" id="UP000240883">
    <property type="component" value="Unassembled WGS sequence"/>
</dbReference>
<protein>
    <recommendedName>
        <fullName evidence="4">Methyltransferase type 11 domain-containing protein</fullName>
    </recommendedName>
</protein>
<sequence length="601" mass="67545">MFSADLSWTDPDTEKVGERRERIARERSGSSATPSVKSSKSSRSSVPDDRELWWTTSLKKAKALKPTKKARPETSRSTSHTHHTRRPSIPLPQALEIDAHDLRDPTLQPAWTYTTTLSPKLPSGASLDPPDYEVPELEGDISSRYTNSSASRSSHERQWALKPTGRARVIDEIHELQQLSPRSFVARTTRRSTESAEPEERAETPSPKDEKKKKNYSVKIEGCLNFDSLKLKDLPADGLAELPGSKKQPSYASGLADADMVAWRPPSTWDITLGSTADHSKQLPPTPEHDIAVAHSSSVEATHFQRFIRRMGSAGPKIILDRMKEEWRVPLNEEADEEWALEKQLWVLTAFQLLLLNAGKPVASPEPQCNTGKILELYGNLSEVYQLSAMHPRQKVHYLTTRPQQPIPLPKNVAYLTVTQEGAVPFPFPDCAFSHIRASTLPSLIPSAKLPQLFRECYRVLAPGGILEIRIMDAAPIRKTAGPKMRSWIEDRLSLNLERLFRCSKPCLLVPGWLTEAGFDLSTPSDQDQTLKLPCAATESACVDYELSMRVGRALWKDIWGGFVDDLPGEPRWWWEDAEVMHECLEHKTVFECGTIFAHKK</sequence>
<dbReference type="OrthoDB" id="3902588at2759"/>
<accession>A0A2T2P5Z5</accession>
<dbReference type="SUPFAM" id="SSF53335">
    <property type="entry name" value="S-adenosyl-L-methionine-dependent methyltransferases"/>
    <property type="match status" value="1"/>
</dbReference>
<feature type="compositionally biased region" description="Basic residues" evidence="1">
    <location>
        <begin position="59"/>
        <end position="69"/>
    </location>
</feature>
<feature type="compositionally biased region" description="Polar residues" evidence="1">
    <location>
        <begin position="109"/>
        <end position="118"/>
    </location>
</feature>
<feature type="region of interest" description="Disordered" evidence="1">
    <location>
        <begin position="181"/>
        <end position="214"/>
    </location>
</feature>
<dbReference type="AlphaFoldDB" id="A0A2T2P5Z5"/>
<gene>
    <name evidence="2" type="ORF">BS50DRAFT_176371</name>
</gene>
<feature type="compositionally biased region" description="Low complexity" evidence="1">
    <location>
        <begin position="29"/>
        <end position="45"/>
    </location>
</feature>
<feature type="compositionally biased region" description="Basic and acidic residues" evidence="1">
    <location>
        <begin position="191"/>
        <end position="212"/>
    </location>
</feature>
<dbReference type="EMBL" id="KZ678129">
    <property type="protein sequence ID" value="PSN73003.1"/>
    <property type="molecule type" value="Genomic_DNA"/>
</dbReference>
<evidence type="ECO:0000256" key="1">
    <source>
        <dbReference type="SAM" id="MobiDB-lite"/>
    </source>
</evidence>
<name>A0A2T2P5Z5_CORCC</name>